<proteinExistence type="predicted"/>
<organism evidence="1 2">
    <name type="scientific">Rhodopirellula islandica</name>
    <dbReference type="NCBI Taxonomy" id="595434"/>
    <lineage>
        <taxon>Bacteria</taxon>
        <taxon>Pseudomonadati</taxon>
        <taxon>Planctomycetota</taxon>
        <taxon>Planctomycetia</taxon>
        <taxon>Pirellulales</taxon>
        <taxon>Pirellulaceae</taxon>
        <taxon>Rhodopirellula</taxon>
    </lineage>
</organism>
<evidence type="ECO:0000313" key="2">
    <source>
        <dbReference type="Proteomes" id="UP000036367"/>
    </source>
</evidence>
<accession>A0A0J1B8B5</accession>
<dbReference type="Proteomes" id="UP000036367">
    <property type="component" value="Unassembled WGS sequence"/>
</dbReference>
<dbReference type="RefSeq" id="WP_047816007.1">
    <property type="nucleotide sequence ID" value="NZ_LECT01000041.1"/>
</dbReference>
<keyword evidence="1" id="KW-0472">Membrane</keyword>
<keyword evidence="1" id="KW-0812">Transmembrane</keyword>
<dbReference type="SUPFAM" id="SSF52499">
    <property type="entry name" value="Isochorismatase-like hydrolases"/>
    <property type="match status" value="1"/>
</dbReference>
<protein>
    <submittedName>
        <fullName evidence="1">Signal peptide and transmembrane protein</fullName>
    </submittedName>
</protein>
<dbReference type="AlphaFoldDB" id="A0A0J1B8B5"/>
<dbReference type="EMBL" id="LECT01000041">
    <property type="protein sequence ID" value="KLU03070.1"/>
    <property type="molecule type" value="Genomic_DNA"/>
</dbReference>
<name>A0A0J1B8B5_RHOIS</name>
<dbReference type="Gene3D" id="3.40.50.850">
    <property type="entry name" value="Isochorismatase-like"/>
    <property type="match status" value="1"/>
</dbReference>
<evidence type="ECO:0000313" key="1">
    <source>
        <dbReference type="EMBL" id="KLU03070.1"/>
    </source>
</evidence>
<keyword evidence="2" id="KW-1185">Reference proteome</keyword>
<reference evidence="1" key="1">
    <citation type="submission" date="2015-05" db="EMBL/GenBank/DDBJ databases">
        <title>Permanent draft genome of Rhodopirellula islandicus K833.</title>
        <authorList>
            <person name="Kizina J."/>
            <person name="Richter M."/>
            <person name="Glockner F.O."/>
            <person name="Harder J."/>
        </authorList>
    </citation>
    <scope>NUCLEOTIDE SEQUENCE [LARGE SCALE GENOMIC DNA]</scope>
    <source>
        <strain evidence="1">K833</strain>
    </source>
</reference>
<dbReference type="InterPro" id="IPR036380">
    <property type="entry name" value="Isochorismatase-like_sf"/>
</dbReference>
<dbReference type="PATRIC" id="fig|595434.4.peg.4592"/>
<sequence length="298" mass="33656">MTKTVALVVAFAGVLTCQVASGQSSLELRLQSQSKSDAGEFVMQHQKESWKAAETAIIVCDAWDYHHCFNAVGRLNEMAPTMNRVIAEARRRGVTIIHSPSDCVDFYKDSPARKRAVIAPAATNLPKEIESWCYTIPAEEDAEYPVDQSDGGEDDDPKEHAEWAAKLESIGRDPKRPWQRQLDTIEIDESVDFITDQGDEVWNVLESKNIDNVILLGVHTNMCVLGRPFGLRQMARNGKKVVLMRDMTDSMYNPMMWPYVSHFEGTRRVISHIERYVCPTMTSDQLIGGEPFRFKGDE</sequence>
<dbReference type="STRING" id="595434.RISK_004836"/>
<dbReference type="OrthoDB" id="272395at2"/>
<comment type="caution">
    <text evidence="1">The sequence shown here is derived from an EMBL/GenBank/DDBJ whole genome shotgun (WGS) entry which is preliminary data.</text>
</comment>
<gene>
    <name evidence="1" type="ORF">RISK_004836</name>
</gene>